<keyword evidence="6" id="KW-1133">Transmembrane helix</keyword>
<evidence type="ECO:0000259" key="7">
    <source>
        <dbReference type="PROSITE" id="PS51352"/>
    </source>
</evidence>
<reference evidence="9" key="1">
    <citation type="submission" date="2016-10" db="EMBL/GenBank/DDBJ databases">
        <authorList>
            <person name="Varghese N."/>
            <person name="Submissions S."/>
        </authorList>
    </citation>
    <scope>NUCLEOTIDE SEQUENCE [LARGE SCALE GENOMIC DNA]</scope>
    <source>
        <strain evidence="9">CECT 8338</strain>
    </source>
</reference>
<dbReference type="RefSeq" id="WP_092384835.1">
    <property type="nucleotide sequence ID" value="NZ_LT629787.1"/>
</dbReference>
<dbReference type="GO" id="GO:0016491">
    <property type="term" value="F:oxidoreductase activity"/>
    <property type="evidence" value="ECO:0007669"/>
    <property type="project" value="UniProtKB-KW"/>
</dbReference>
<evidence type="ECO:0000313" key="8">
    <source>
        <dbReference type="EMBL" id="SDT98900.1"/>
    </source>
</evidence>
<dbReference type="PANTHER" id="PTHR13887:SF14">
    <property type="entry name" value="DISULFIDE BOND FORMATION PROTEIN D"/>
    <property type="match status" value="1"/>
</dbReference>
<comment type="similarity">
    <text evidence="1">Belongs to the thioredoxin family. DsbA subfamily.</text>
</comment>
<name>A0A1H2EUX0_9GAMM</name>
<keyword evidence="5" id="KW-0676">Redox-active center</keyword>
<evidence type="ECO:0000256" key="3">
    <source>
        <dbReference type="ARBA" id="ARBA00023002"/>
    </source>
</evidence>
<dbReference type="AlphaFoldDB" id="A0A1H2EUX0"/>
<proteinExistence type="inferred from homology"/>
<dbReference type="PANTHER" id="PTHR13887">
    <property type="entry name" value="GLUTATHIONE S-TRANSFERASE KAPPA"/>
    <property type="match status" value="1"/>
</dbReference>
<feature type="domain" description="Thioredoxin" evidence="7">
    <location>
        <begin position="45"/>
        <end position="241"/>
    </location>
</feature>
<dbReference type="Proteomes" id="UP000243924">
    <property type="component" value="Chromosome I"/>
</dbReference>
<keyword evidence="2" id="KW-0732">Signal</keyword>
<dbReference type="InterPro" id="IPR013766">
    <property type="entry name" value="Thioredoxin_domain"/>
</dbReference>
<gene>
    <name evidence="8" type="ORF">SAMN05216210_1058</name>
</gene>
<dbReference type="GO" id="GO:0016853">
    <property type="term" value="F:isomerase activity"/>
    <property type="evidence" value="ECO:0007669"/>
    <property type="project" value="UniProtKB-KW"/>
</dbReference>
<protein>
    <submittedName>
        <fullName evidence="8">Protein-disulfide isomerase</fullName>
    </submittedName>
</protein>
<keyword evidence="9" id="KW-1185">Reference proteome</keyword>
<evidence type="ECO:0000256" key="4">
    <source>
        <dbReference type="ARBA" id="ARBA00023157"/>
    </source>
</evidence>
<accession>A0A1H2EUX0</accession>
<keyword evidence="6" id="KW-0812">Transmembrane</keyword>
<organism evidence="8 9">
    <name type="scientific">Halopseudomonas salegens</name>
    <dbReference type="NCBI Taxonomy" id="1434072"/>
    <lineage>
        <taxon>Bacteria</taxon>
        <taxon>Pseudomonadati</taxon>
        <taxon>Pseudomonadota</taxon>
        <taxon>Gammaproteobacteria</taxon>
        <taxon>Pseudomonadales</taxon>
        <taxon>Pseudomonadaceae</taxon>
        <taxon>Halopseudomonas</taxon>
    </lineage>
</organism>
<dbReference type="Pfam" id="PF13462">
    <property type="entry name" value="Thioredoxin_4"/>
    <property type="match status" value="1"/>
</dbReference>
<keyword evidence="4" id="KW-1015">Disulfide bond</keyword>
<dbReference type="STRING" id="1434072.SAMN05216210_1058"/>
<dbReference type="Gene3D" id="3.40.30.10">
    <property type="entry name" value="Glutaredoxin"/>
    <property type="match status" value="1"/>
</dbReference>
<dbReference type="InterPro" id="IPR036249">
    <property type="entry name" value="Thioredoxin-like_sf"/>
</dbReference>
<keyword evidence="8" id="KW-0413">Isomerase</keyword>
<dbReference type="EMBL" id="LT629787">
    <property type="protein sequence ID" value="SDT98900.1"/>
    <property type="molecule type" value="Genomic_DNA"/>
</dbReference>
<evidence type="ECO:0000313" key="9">
    <source>
        <dbReference type="Proteomes" id="UP000243924"/>
    </source>
</evidence>
<dbReference type="OrthoDB" id="9780340at2"/>
<dbReference type="InterPro" id="IPR012336">
    <property type="entry name" value="Thioredoxin-like_fold"/>
</dbReference>
<evidence type="ECO:0000256" key="2">
    <source>
        <dbReference type="ARBA" id="ARBA00022729"/>
    </source>
</evidence>
<evidence type="ECO:0000256" key="5">
    <source>
        <dbReference type="ARBA" id="ARBA00023284"/>
    </source>
</evidence>
<evidence type="ECO:0000256" key="1">
    <source>
        <dbReference type="ARBA" id="ARBA00005791"/>
    </source>
</evidence>
<sequence>MGEARQRKDKGEPTLASRQRKRQQFLIWGGGSLLVVAVIALAIYLATPGTGPVGGLPQAAEGASPFPSQVDQYGVQLGDPDAPVVVREFADYQCPACANFSRLHADLKAEYIDSGQVRLVFFDMPLSQHRNSLVAAQAARCAGAQNRYWEMHDQLFARQSGWSLESDPVETFTGYAEDLDLNAARFSSCLRREQRLDEVEASMRVARQLQVASTPTVFVDNIHLPRPAWEVLSGVIDRELAAAESD</sequence>
<dbReference type="PROSITE" id="PS51352">
    <property type="entry name" value="THIOREDOXIN_2"/>
    <property type="match status" value="1"/>
</dbReference>
<keyword evidence="6" id="KW-0472">Membrane</keyword>
<evidence type="ECO:0000256" key="6">
    <source>
        <dbReference type="SAM" id="Phobius"/>
    </source>
</evidence>
<feature type="transmembrane region" description="Helical" evidence="6">
    <location>
        <begin position="25"/>
        <end position="46"/>
    </location>
</feature>
<keyword evidence="3" id="KW-0560">Oxidoreductase</keyword>
<dbReference type="SUPFAM" id="SSF52833">
    <property type="entry name" value="Thioredoxin-like"/>
    <property type="match status" value="1"/>
</dbReference>